<keyword evidence="4" id="KW-1185">Reference proteome</keyword>
<sequence length="121" mass="12354">MTRLLTRTTSSAAVALALLTVPYGATVPPAAAVSAAVATPRTGPQLAASWTGPLSTRGRYVVDAGGNRFKLKAGNWAGAQGTWEGSGDVNDPANNQAGQVSHNMPLGLDRASLCATSREFS</sequence>
<evidence type="ECO:0000313" key="3">
    <source>
        <dbReference type="EMBL" id="TWE15238.1"/>
    </source>
</evidence>
<evidence type="ECO:0000313" key="4">
    <source>
        <dbReference type="Proteomes" id="UP000318416"/>
    </source>
</evidence>
<dbReference type="EMBL" id="VIVR01000001">
    <property type="protein sequence ID" value="TWE15238.1"/>
    <property type="molecule type" value="Genomic_DNA"/>
</dbReference>
<keyword evidence="2" id="KW-0732">Signal</keyword>
<reference evidence="3 4" key="1">
    <citation type="submission" date="2019-06" db="EMBL/GenBank/DDBJ databases">
        <title>Sequencing the genomes of 1000 actinobacteria strains.</title>
        <authorList>
            <person name="Klenk H.-P."/>
        </authorList>
    </citation>
    <scope>NUCLEOTIDE SEQUENCE [LARGE SCALE GENOMIC DNA]</scope>
    <source>
        <strain evidence="3 4">DSM 41649</strain>
    </source>
</reference>
<feature type="region of interest" description="Disordered" evidence="1">
    <location>
        <begin position="82"/>
        <end position="103"/>
    </location>
</feature>
<proteinExistence type="predicted"/>
<accession>A0A561EHZ8</accession>
<evidence type="ECO:0000256" key="2">
    <source>
        <dbReference type="SAM" id="SignalP"/>
    </source>
</evidence>
<feature type="compositionally biased region" description="Polar residues" evidence="1">
    <location>
        <begin position="92"/>
        <end position="102"/>
    </location>
</feature>
<comment type="caution">
    <text evidence="3">The sequence shown here is derived from an EMBL/GenBank/DDBJ whole genome shotgun (WGS) entry which is preliminary data.</text>
</comment>
<dbReference type="Proteomes" id="UP000318416">
    <property type="component" value="Unassembled WGS sequence"/>
</dbReference>
<feature type="chain" id="PRO_5038408095" evidence="2">
    <location>
        <begin position="26"/>
        <end position="121"/>
    </location>
</feature>
<organism evidence="3 4">
    <name type="scientific">Kitasatospora atroaurantiaca</name>
    <dbReference type="NCBI Taxonomy" id="285545"/>
    <lineage>
        <taxon>Bacteria</taxon>
        <taxon>Bacillati</taxon>
        <taxon>Actinomycetota</taxon>
        <taxon>Actinomycetes</taxon>
        <taxon>Kitasatosporales</taxon>
        <taxon>Streptomycetaceae</taxon>
        <taxon>Kitasatospora</taxon>
    </lineage>
</organism>
<protein>
    <submittedName>
        <fullName evidence="3">Uncharacterized protein</fullName>
    </submittedName>
</protein>
<name>A0A561EHZ8_9ACTN</name>
<evidence type="ECO:0000256" key="1">
    <source>
        <dbReference type="SAM" id="MobiDB-lite"/>
    </source>
</evidence>
<dbReference type="AlphaFoldDB" id="A0A561EHZ8"/>
<gene>
    <name evidence="3" type="ORF">FB465_0121</name>
</gene>
<feature type="signal peptide" evidence="2">
    <location>
        <begin position="1"/>
        <end position="25"/>
    </location>
</feature>